<evidence type="ECO:0000256" key="2">
    <source>
        <dbReference type="ARBA" id="ARBA00001946"/>
    </source>
</evidence>
<dbReference type="CDD" id="cd09080">
    <property type="entry name" value="TDP2"/>
    <property type="match status" value="1"/>
</dbReference>
<evidence type="ECO:0000256" key="3">
    <source>
        <dbReference type="ARBA" id="ARBA00004322"/>
    </source>
</evidence>
<evidence type="ECO:0000256" key="10">
    <source>
        <dbReference type="ARBA" id="ARBA00023242"/>
    </source>
</evidence>
<dbReference type="Gene3D" id="3.60.10.10">
    <property type="entry name" value="Endonuclease/exonuclease/phosphatase"/>
    <property type="match status" value="1"/>
</dbReference>
<dbReference type="GO" id="GO:0005737">
    <property type="term" value="C:cytoplasm"/>
    <property type="evidence" value="ECO:0007669"/>
    <property type="project" value="TreeGrafter"/>
</dbReference>
<keyword evidence="7" id="KW-0378">Hydrolase</keyword>
<evidence type="ECO:0000256" key="5">
    <source>
        <dbReference type="ARBA" id="ARBA00022723"/>
    </source>
</evidence>
<accession>A0A9P3G6D6</accession>
<dbReference type="GO" id="GO:0046872">
    <property type="term" value="F:metal ion binding"/>
    <property type="evidence" value="ECO:0007669"/>
    <property type="project" value="UniProtKB-KW"/>
</dbReference>
<keyword evidence="9" id="KW-0234">DNA repair</keyword>
<dbReference type="GO" id="GO:0003697">
    <property type="term" value="F:single-stranded DNA binding"/>
    <property type="evidence" value="ECO:0007669"/>
    <property type="project" value="TreeGrafter"/>
</dbReference>
<feature type="domain" description="Endonuclease/exonuclease/phosphatase" evidence="12">
    <location>
        <begin position="99"/>
        <end position="347"/>
    </location>
</feature>
<dbReference type="AlphaFoldDB" id="A0A9P3G6D6"/>
<keyword evidence="10" id="KW-0539">Nucleus</keyword>
<dbReference type="EMBL" id="BPQB01000010">
    <property type="protein sequence ID" value="GJE88655.1"/>
    <property type="molecule type" value="Genomic_DNA"/>
</dbReference>
<dbReference type="InterPro" id="IPR005135">
    <property type="entry name" value="Endo/exonuclease/phosphatase"/>
</dbReference>
<keyword evidence="6" id="KW-0227">DNA damage</keyword>
<feature type="compositionally biased region" description="Polar residues" evidence="11">
    <location>
        <begin position="1"/>
        <end position="17"/>
    </location>
</feature>
<evidence type="ECO:0000259" key="12">
    <source>
        <dbReference type="Pfam" id="PF03372"/>
    </source>
</evidence>
<evidence type="ECO:0000256" key="6">
    <source>
        <dbReference type="ARBA" id="ARBA00022763"/>
    </source>
</evidence>
<evidence type="ECO:0000313" key="14">
    <source>
        <dbReference type="Proteomes" id="UP000703269"/>
    </source>
</evidence>
<sequence length="358" mass="39034">MHSRSRSGGSQAQTKPSTYHEIRPRVWSRRKLCWRYISRSRRHKSPPADADSEGTPSPDTAHFSFRPRPASRSRSRSRSRGRGAAPASEGPIPESLQLLTWNIDAMGGSTRERVATLLNYIQHHIFECADGGQPAPCCVLLQEVAKDALPAILEHVWVREHFVVAPSKPEHWPGGVPFGNVTLVARTVPVAGAWILEYGCSVMKRHALIVDVRLGTGAAADGERTVRVANVHLESLALGAPYRLWQLRDTVEALARRDIDAGIVAGDMNAVTANDAALPAWAGLADAWKGAEDGGGNTWGYQPPSREFLPGRLDKVLYLPNGEFEVNVPERVGVGVKTSGGQWASDHFGLLTTIRMLA</sequence>
<dbReference type="Pfam" id="PF03372">
    <property type="entry name" value="Exo_endo_phos"/>
    <property type="match status" value="1"/>
</dbReference>
<gene>
    <name evidence="13" type="ORF">PsYK624_047380</name>
</gene>
<feature type="region of interest" description="Disordered" evidence="11">
    <location>
        <begin position="41"/>
        <end position="91"/>
    </location>
</feature>
<comment type="cofactor">
    <cofactor evidence="2">
        <name>Mg(2+)</name>
        <dbReference type="ChEBI" id="CHEBI:18420"/>
    </cofactor>
</comment>
<keyword evidence="13" id="KW-0255">Endonuclease</keyword>
<keyword evidence="5" id="KW-0479">Metal-binding</keyword>
<evidence type="ECO:0000256" key="4">
    <source>
        <dbReference type="ARBA" id="ARBA00022722"/>
    </source>
</evidence>
<comment type="caution">
    <text evidence="13">The sequence shown here is derived from an EMBL/GenBank/DDBJ whole genome shotgun (WGS) entry which is preliminary data.</text>
</comment>
<keyword evidence="8" id="KW-0460">Magnesium</keyword>
<dbReference type="SUPFAM" id="SSF56219">
    <property type="entry name" value="DNase I-like"/>
    <property type="match status" value="1"/>
</dbReference>
<evidence type="ECO:0000256" key="11">
    <source>
        <dbReference type="SAM" id="MobiDB-lite"/>
    </source>
</evidence>
<evidence type="ECO:0000256" key="8">
    <source>
        <dbReference type="ARBA" id="ARBA00022842"/>
    </source>
</evidence>
<evidence type="ECO:0000256" key="9">
    <source>
        <dbReference type="ARBA" id="ARBA00023204"/>
    </source>
</evidence>
<comment type="subcellular location">
    <subcellularLocation>
        <location evidence="3">Nucleus</location>
        <location evidence="3">PML body</location>
    </subcellularLocation>
</comment>
<reference evidence="13 14" key="1">
    <citation type="submission" date="2021-08" db="EMBL/GenBank/DDBJ databases">
        <title>Draft Genome Sequence of Phanerochaete sordida strain YK-624.</title>
        <authorList>
            <person name="Mori T."/>
            <person name="Dohra H."/>
            <person name="Suzuki T."/>
            <person name="Kawagishi H."/>
            <person name="Hirai H."/>
        </authorList>
    </citation>
    <scope>NUCLEOTIDE SEQUENCE [LARGE SCALE GENOMIC DNA]</scope>
    <source>
        <strain evidence="13 14">YK-624</strain>
    </source>
</reference>
<name>A0A9P3G6D6_9APHY</name>
<evidence type="ECO:0000313" key="13">
    <source>
        <dbReference type="EMBL" id="GJE88655.1"/>
    </source>
</evidence>
<dbReference type="InterPro" id="IPR051547">
    <property type="entry name" value="TDP2-like"/>
</dbReference>
<organism evidence="13 14">
    <name type="scientific">Phanerochaete sordida</name>
    <dbReference type="NCBI Taxonomy" id="48140"/>
    <lineage>
        <taxon>Eukaryota</taxon>
        <taxon>Fungi</taxon>
        <taxon>Dikarya</taxon>
        <taxon>Basidiomycota</taxon>
        <taxon>Agaricomycotina</taxon>
        <taxon>Agaricomycetes</taxon>
        <taxon>Polyporales</taxon>
        <taxon>Phanerochaetaceae</taxon>
        <taxon>Phanerochaete</taxon>
    </lineage>
</organism>
<dbReference type="PANTHER" id="PTHR15822:SF4">
    <property type="entry name" value="TYROSYL-DNA PHOSPHODIESTERASE 2"/>
    <property type="match status" value="1"/>
</dbReference>
<dbReference type="Proteomes" id="UP000703269">
    <property type="component" value="Unassembled WGS sequence"/>
</dbReference>
<dbReference type="InterPro" id="IPR036691">
    <property type="entry name" value="Endo/exonu/phosph_ase_sf"/>
</dbReference>
<feature type="compositionally biased region" description="Basic residues" evidence="11">
    <location>
        <begin position="69"/>
        <end position="81"/>
    </location>
</feature>
<evidence type="ECO:0000256" key="7">
    <source>
        <dbReference type="ARBA" id="ARBA00022801"/>
    </source>
</evidence>
<comment type="cofactor">
    <cofactor evidence="1">
        <name>Mn(2+)</name>
        <dbReference type="ChEBI" id="CHEBI:29035"/>
    </cofactor>
</comment>
<dbReference type="OrthoDB" id="9975959at2759"/>
<proteinExistence type="predicted"/>
<dbReference type="GO" id="GO:0004519">
    <property type="term" value="F:endonuclease activity"/>
    <property type="evidence" value="ECO:0007669"/>
    <property type="project" value="UniProtKB-KW"/>
</dbReference>
<dbReference type="GO" id="GO:0006302">
    <property type="term" value="P:double-strand break repair"/>
    <property type="evidence" value="ECO:0007669"/>
    <property type="project" value="TreeGrafter"/>
</dbReference>
<keyword evidence="14" id="KW-1185">Reference proteome</keyword>
<dbReference type="GO" id="GO:0070260">
    <property type="term" value="F:5'-tyrosyl-DNA phosphodiesterase activity"/>
    <property type="evidence" value="ECO:0007669"/>
    <property type="project" value="TreeGrafter"/>
</dbReference>
<evidence type="ECO:0000256" key="1">
    <source>
        <dbReference type="ARBA" id="ARBA00001936"/>
    </source>
</evidence>
<protein>
    <submittedName>
        <fullName evidence="13">Endonuclease/exonuclease/phosphatase family protein</fullName>
    </submittedName>
</protein>
<keyword evidence="4" id="KW-0540">Nuclease</keyword>
<dbReference type="PANTHER" id="PTHR15822">
    <property type="entry name" value="TRAF AND TNF RECEPTOR-ASSOCIATED PROTEIN"/>
    <property type="match status" value="1"/>
</dbReference>
<feature type="region of interest" description="Disordered" evidence="11">
    <location>
        <begin position="1"/>
        <end position="23"/>
    </location>
</feature>